<feature type="region of interest" description="Disordered" evidence="1">
    <location>
        <begin position="40"/>
        <end position="83"/>
    </location>
</feature>
<evidence type="ECO:0000313" key="2">
    <source>
        <dbReference type="EMBL" id="GLC28282.1"/>
    </source>
</evidence>
<proteinExistence type="predicted"/>
<feature type="compositionally biased region" description="Polar residues" evidence="1">
    <location>
        <begin position="50"/>
        <end position="65"/>
    </location>
</feature>
<reference evidence="2" key="1">
    <citation type="submission" date="2022-08" db="EMBL/GenBank/DDBJ databases">
        <title>Draft genome sequencing of Roseisolibacter agri AW1220.</title>
        <authorList>
            <person name="Tobiishi Y."/>
            <person name="Tonouchi A."/>
        </authorList>
    </citation>
    <scope>NUCLEOTIDE SEQUENCE</scope>
    <source>
        <strain evidence="2">AW1220</strain>
    </source>
</reference>
<dbReference type="Proteomes" id="UP001161325">
    <property type="component" value="Unassembled WGS sequence"/>
</dbReference>
<name>A0AA37QBH9_9BACT</name>
<sequence length="631" mass="65790">MPHLSTLALARRALRASRRLGGLAATVAIALSAAACWPDGRGPTAPTPSARPSLSTTPEATSQSFPLEVPPTNTNGGGLSKRNSGIAVPDGAYAMIEVSGGIAIGQNPEYMAYCSPSCSTPYAGQTATPMGVGSPQSELLVRTWVQSTVLGEYQLATVAKAGDPYTRVAAGRWKGGAALWIERTNITGGAGCYSPLALACPGGTAQWQAGTYTLAGAQEVRITPISAPTMAISAPAAGTTTRAFTVSWPYLPATTIAWAFSPTNDTGPTPANYPWPWLTQVPACNNMTQCSYAPPSPGRMYASLGGPGITEAIAVSIPTSAAPPQMAFSCTPGTVVRGATVSCTASVSPATPYRVTSLQVVPSGTEGPHTDTVGVEQASGTSWTTAGEAAVTSVLNLAATAHYYGTEVPLTATASFTASPRSWPTVAPAGPPDSIASDLPSLYTSGKAAYGLHTNAGPDTIHVQNYHVVASGPNAGFWLLDAAPIIPKSKIRLHPALSGLGTWGQNQDGRGMLGTTGPSGLPYCGPAGLALFRDYVRRHEGMTVALDSHEGDLRRVLVDEAVHVKYERIAMYRPTYYLFRKRVHAVWGSLHAGPLAAAIAQRDSTDYDAFRVHQATGCELDKDPFFDWPFN</sequence>
<keyword evidence="3" id="KW-1185">Reference proteome</keyword>
<comment type="caution">
    <text evidence="2">The sequence shown here is derived from an EMBL/GenBank/DDBJ whole genome shotgun (WGS) entry which is preliminary data.</text>
</comment>
<gene>
    <name evidence="2" type="ORF">rosag_47950</name>
</gene>
<organism evidence="2 3">
    <name type="scientific">Roseisolibacter agri</name>
    <dbReference type="NCBI Taxonomy" id="2014610"/>
    <lineage>
        <taxon>Bacteria</taxon>
        <taxon>Pseudomonadati</taxon>
        <taxon>Gemmatimonadota</taxon>
        <taxon>Gemmatimonadia</taxon>
        <taxon>Gemmatimonadales</taxon>
        <taxon>Gemmatimonadaceae</taxon>
        <taxon>Roseisolibacter</taxon>
    </lineage>
</organism>
<dbReference type="RefSeq" id="WP_284352682.1">
    <property type="nucleotide sequence ID" value="NZ_BRXS01000008.1"/>
</dbReference>
<protein>
    <submittedName>
        <fullName evidence="2">Uncharacterized protein</fullName>
    </submittedName>
</protein>
<dbReference type="EMBL" id="BRXS01000008">
    <property type="protein sequence ID" value="GLC28282.1"/>
    <property type="molecule type" value="Genomic_DNA"/>
</dbReference>
<dbReference type="AlphaFoldDB" id="A0AA37QBH9"/>
<accession>A0AA37QBH9</accession>
<evidence type="ECO:0000313" key="3">
    <source>
        <dbReference type="Proteomes" id="UP001161325"/>
    </source>
</evidence>
<evidence type="ECO:0000256" key="1">
    <source>
        <dbReference type="SAM" id="MobiDB-lite"/>
    </source>
</evidence>